<feature type="compositionally biased region" description="Pro residues" evidence="12">
    <location>
        <begin position="119"/>
        <end position="134"/>
    </location>
</feature>
<dbReference type="GO" id="GO:0005851">
    <property type="term" value="C:eukaryotic translation initiation factor 2B complex"/>
    <property type="evidence" value="ECO:0007669"/>
    <property type="project" value="Ensembl"/>
</dbReference>
<dbReference type="Pfam" id="PF01008">
    <property type="entry name" value="IF-2B"/>
    <property type="match status" value="1"/>
</dbReference>
<dbReference type="Proteomes" id="UP000694559">
    <property type="component" value="Unplaced"/>
</dbReference>
<evidence type="ECO:0000256" key="4">
    <source>
        <dbReference type="ARBA" id="ARBA00022540"/>
    </source>
</evidence>
<dbReference type="GO" id="GO:0002183">
    <property type="term" value="P:cytoplasmic translational initiation"/>
    <property type="evidence" value="ECO:0007669"/>
    <property type="project" value="Ensembl"/>
</dbReference>
<dbReference type="InterPro" id="IPR042529">
    <property type="entry name" value="IF_2B-like_C"/>
</dbReference>
<evidence type="ECO:0000256" key="1">
    <source>
        <dbReference type="ARBA" id="ARBA00004514"/>
    </source>
</evidence>
<dbReference type="FunFam" id="3.40.50.10470:FF:000002">
    <property type="entry name" value="Probable translation initiation factor eIF-2B subunit delta"/>
    <property type="match status" value="1"/>
</dbReference>
<feature type="compositionally biased region" description="Basic and acidic residues" evidence="12">
    <location>
        <begin position="148"/>
        <end position="173"/>
    </location>
</feature>
<reference evidence="13" key="1">
    <citation type="submission" date="2025-08" db="UniProtKB">
        <authorList>
            <consortium name="Ensembl"/>
        </authorList>
    </citation>
    <scope>IDENTIFICATION</scope>
</reference>
<name>A0A8C6X2F4_NAJNA</name>
<protein>
    <recommendedName>
        <fullName evidence="7">Translation initiation factor eIF2B subunit delta</fullName>
    </recommendedName>
    <alternativeName>
        <fullName evidence="8">eIF2B GDP-GTP exchange factor subunit delta</fullName>
    </alternativeName>
</protein>
<evidence type="ECO:0000256" key="10">
    <source>
        <dbReference type="RuleBase" id="RU003814"/>
    </source>
</evidence>
<dbReference type="InterPro" id="IPR000649">
    <property type="entry name" value="IF-2B-related"/>
</dbReference>
<sequence>MAEPGSCEAPERSQAPTAEDKLQLRKEKKQQKKKRREAEKQPKPPPDGLAHPGPTPAGQLPPPGARGAKKEGWGGLPFFRSLSCRGRRVAGAPGRNGRLGYKTSAGLCLPCHLLPLPPPPPLGLGPEPTTPGPPDKACGGERTGPGKSKAELRAERRAKQEADRASKQARKADPSQTAVPPKPRVGPTEAQPAVKRLPEHVQVDDPAAQKKLAKKLERQQVPMRPDYGAKVSLFSHLHQYSRKELLTQQMSIPVSTIHPAVVRLGLQYSQGIINGSNARCIALLKVFKQVIRDYTTPANEELSRDLVNKLKPYISFLTQCRPLSASMGNAIKFLKKEISSLPGNIREEKAKEQLQETIDKYELEKIFLAAEAISKFAFEKINDGDVILVYGCSSLVSRILCEAHANHRAFRVVVVDSQPRLEGRETLCRLVKQGVRCSYVLINAISYVLPEVSKVLLGAHALLANGSVMSRMGTSQIALLSKAYNVSVLVCCETYKFCDRVQTDSFVSNELDDPDDLIGSKGKSRPLSNWQESKSLRLLNLVYDVTPLELVDVVITELGMIPCTSVPVVLRVKNVEQ</sequence>
<dbReference type="OrthoDB" id="10254737at2759"/>
<comment type="subunit">
    <text evidence="9">Component of the translation initiation factor 2B (eIF2B) complex which is a heterodecamer of two sets of five different subunits: alpha, beta, gamma, delta and epsilon. Subunits alpha, beta and delta comprise a regulatory subcomplex and subunits epsilon and gamma comprise a catalytic subcomplex. Within the complex, the hexameric regulatory complex resides at the center, with the two heterodimeric catalytic subcomplexes bound on opposite sides.</text>
</comment>
<dbReference type="Ensembl" id="ENSNNAT00000004118.1">
    <property type="protein sequence ID" value="ENSNNAP00000003936.1"/>
    <property type="gene ID" value="ENSNNAG00000002666.1"/>
</dbReference>
<dbReference type="GO" id="GO:0005829">
    <property type="term" value="C:cytosol"/>
    <property type="evidence" value="ECO:0007669"/>
    <property type="project" value="UniProtKB-SubCell"/>
</dbReference>
<dbReference type="GO" id="GO:0042552">
    <property type="term" value="P:myelination"/>
    <property type="evidence" value="ECO:0007669"/>
    <property type="project" value="Ensembl"/>
</dbReference>
<evidence type="ECO:0000256" key="5">
    <source>
        <dbReference type="ARBA" id="ARBA00022917"/>
    </source>
</evidence>
<dbReference type="GO" id="GO:0001541">
    <property type="term" value="P:ovarian follicle development"/>
    <property type="evidence" value="ECO:0007669"/>
    <property type="project" value="Ensembl"/>
</dbReference>
<evidence type="ECO:0000313" key="14">
    <source>
        <dbReference type="Proteomes" id="UP000694559"/>
    </source>
</evidence>
<comment type="subcellular location">
    <subcellularLocation>
        <location evidence="1">Cytoplasm</location>
        <location evidence="1">Cytosol</location>
    </subcellularLocation>
</comment>
<keyword evidence="11" id="KW-0175">Coiled coil</keyword>
<dbReference type="AlphaFoldDB" id="A0A8C6X2F4"/>
<evidence type="ECO:0000256" key="11">
    <source>
        <dbReference type="SAM" id="Coils"/>
    </source>
</evidence>
<feature type="compositionally biased region" description="Basic residues" evidence="12">
    <location>
        <begin position="26"/>
        <end position="35"/>
    </location>
</feature>
<keyword evidence="4" id="KW-0396">Initiation factor</keyword>
<dbReference type="GO" id="GO:0050852">
    <property type="term" value="P:T cell receptor signaling pathway"/>
    <property type="evidence" value="ECO:0007669"/>
    <property type="project" value="Ensembl"/>
</dbReference>
<evidence type="ECO:0000256" key="8">
    <source>
        <dbReference type="ARBA" id="ARBA00044356"/>
    </source>
</evidence>
<comment type="similarity">
    <text evidence="2 10">Belongs to the eIF-2B alpha/beta/delta subunits family.</text>
</comment>
<dbReference type="SUPFAM" id="SSF100950">
    <property type="entry name" value="NagB/RpiA/CoA transferase-like"/>
    <property type="match status" value="1"/>
</dbReference>
<gene>
    <name evidence="13" type="primary">EIF2B4</name>
</gene>
<dbReference type="PANTHER" id="PTHR10233">
    <property type="entry name" value="TRANSLATION INITIATION FACTOR EIF-2B"/>
    <property type="match status" value="1"/>
</dbReference>
<evidence type="ECO:0000256" key="2">
    <source>
        <dbReference type="ARBA" id="ARBA00007251"/>
    </source>
</evidence>
<dbReference type="InterPro" id="IPR037171">
    <property type="entry name" value="NagB/RpiA_transferase-like"/>
</dbReference>
<evidence type="ECO:0000256" key="9">
    <source>
        <dbReference type="ARBA" id="ARBA00046432"/>
    </source>
</evidence>
<keyword evidence="5" id="KW-0648">Protein biosynthesis</keyword>
<accession>A0A8C6X2F4</accession>
<feature type="region of interest" description="Disordered" evidence="12">
    <location>
        <begin position="119"/>
        <end position="205"/>
    </location>
</feature>
<dbReference type="Gene3D" id="3.40.50.10470">
    <property type="entry name" value="Translation initiation factor eif-2b, domain 2"/>
    <property type="match status" value="1"/>
</dbReference>
<feature type="region of interest" description="Disordered" evidence="12">
    <location>
        <begin position="1"/>
        <end position="103"/>
    </location>
</feature>
<evidence type="ECO:0000313" key="13">
    <source>
        <dbReference type="Ensembl" id="ENSNNAP00000003936.1"/>
    </source>
</evidence>
<evidence type="ECO:0000256" key="12">
    <source>
        <dbReference type="SAM" id="MobiDB-lite"/>
    </source>
</evidence>
<reference evidence="13" key="2">
    <citation type="submission" date="2025-09" db="UniProtKB">
        <authorList>
            <consortium name="Ensembl"/>
        </authorList>
    </citation>
    <scope>IDENTIFICATION</scope>
</reference>
<feature type="compositionally biased region" description="Pro residues" evidence="12">
    <location>
        <begin position="43"/>
        <end position="64"/>
    </location>
</feature>
<evidence type="ECO:0000256" key="3">
    <source>
        <dbReference type="ARBA" id="ARBA00022490"/>
    </source>
</evidence>
<evidence type="ECO:0000256" key="6">
    <source>
        <dbReference type="ARBA" id="ARBA00043898"/>
    </source>
</evidence>
<dbReference type="OMA" id="MRDYVIC"/>
<keyword evidence="14" id="KW-1185">Reference proteome</keyword>
<comment type="function">
    <text evidence="6">Acts as a component of the translation initiation factor 2B (eIF2B) complex, which catalyzes the exchange of GDP for GTP on eukaryotic initiation factor 2 (eIF2) gamma subunit. Its guanine nucleotide exchange factor activity is repressed when bound to eIF2 complex phosphorylated on the alpha subunit, thereby limiting the amount of methionyl-initiator methionine tRNA available to the ribosome and consequently global translation is repressed.</text>
</comment>
<dbReference type="GO" id="GO:0014003">
    <property type="term" value="P:oligodendrocyte development"/>
    <property type="evidence" value="ECO:0007669"/>
    <property type="project" value="Ensembl"/>
</dbReference>
<dbReference type="GeneTree" id="ENSGT00550000075009"/>
<dbReference type="PANTHER" id="PTHR10233:SF14">
    <property type="entry name" value="TRANSLATION INITIATION FACTOR EIF-2B SUBUNIT DELTA"/>
    <property type="match status" value="1"/>
</dbReference>
<dbReference type="GO" id="GO:0005085">
    <property type="term" value="F:guanyl-nucleotide exchange factor activity"/>
    <property type="evidence" value="ECO:0007669"/>
    <property type="project" value="Ensembl"/>
</dbReference>
<keyword evidence="3" id="KW-0963">Cytoplasm</keyword>
<evidence type="ECO:0000256" key="7">
    <source>
        <dbReference type="ARBA" id="ARBA00044147"/>
    </source>
</evidence>
<feature type="coiled-coil region" evidence="11">
    <location>
        <begin position="344"/>
        <end position="371"/>
    </location>
</feature>
<organism evidence="13 14">
    <name type="scientific">Naja naja</name>
    <name type="common">Indian cobra</name>
    <dbReference type="NCBI Taxonomy" id="35670"/>
    <lineage>
        <taxon>Eukaryota</taxon>
        <taxon>Metazoa</taxon>
        <taxon>Chordata</taxon>
        <taxon>Craniata</taxon>
        <taxon>Vertebrata</taxon>
        <taxon>Euteleostomi</taxon>
        <taxon>Lepidosauria</taxon>
        <taxon>Squamata</taxon>
        <taxon>Bifurcata</taxon>
        <taxon>Unidentata</taxon>
        <taxon>Episquamata</taxon>
        <taxon>Toxicofera</taxon>
        <taxon>Serpentes</taxon>
        <taxon>Colubroidea</taxon>
        <taxon>Elapidae</taxon>
        <taxon>Elapinae</taxon>
        <taxon>Naja</taxon>
    </lineage>
</organism>
<proteinExistence type="inferred from homology"/>
<dbReference type="GO" id="GO:0003743">
    <property type="term" value="F:translation initiation factor activity"/>
    <property type="evidence" value="ECO:0007669"/>
    <property type="project" value="UniProtKB-KW"/>
</dbReference>